<feature type="domain" description="Auxiliary Activity family 9 catalytic" evidence="7">
    <location>
        <begin position="20"/>
        <end position="238"/>
    </location>
</feature>
<evidence type="ECO:0000256" key="4">
    <source>
        <dbReference type="ARBA" id="ARBA00023157"/>
    </source>
</evidence>
<dbReference type="PANTHER" id="PTHR33353">
    <property type="entry name" value="PUTATIVE (AFU_ORTHOLOGUE AFUA_1G12560)-RELATED"/>
    <property type="match status" value="1"/>
</dbReference>
<proteinExistence type="predicted"/>
<dbReference type="InterPro" id="IPR049892">
    <property type="entry name" value="AA9"/>
</dbReference>
<comment type="cofactor">
    <cofactor evidence="1">
        <name>Cu(2+)</name>
        <dbReference type="ChEBI" id="CHEBI:29036"/>
    </cofactor>
</comment>
<evidence type="ECO:0000256" key="6">
    <source>
        <dbReference type="SAM" id="SignalP"/>
    </source>
</evidence>
<dbReference type="EMBL" id="ML996081">
    <property type="protein sequence ID" value="KAF2157269.1"/>
    <property type="molecule type" value="Genomic_DNA"/>
</dbReference>
<dbReference type="GO" id="GO:0005576">
    <property type="term" value="C:extracellular region"/>
    <property type="evidence" value="ECO:0007669"/>
    <property type="project" value="UniProtKB-SubCell"/>
</dbReference>
<accession>A0A9P4J969</accession>
<dbReference type="OrthoDB" id="4849160at2759"/>
<dbReference type="Gene3D" id="2.70.50.70">
    <property type="match status" value="1"/>
</dbReference>
<keyword evidence="4" id="KW-1015">Disulfide bond</keyword>
<gene>
    <name evidence="8" type="ORF">K461DRAFT_273420</name>
</gene>
<feature type="region of interest" description="Disordered" evidence="5">
    <location>
        <begin position="351"/>
        <end position="378"/>
    </location>
</feature>
<evidence type="ECO:0000313" key="8">
    <source>
        <dbReference type="EMBL" id="KAF2157269.1"/>
    </source>
</evidence>
<feature type="region of interest" description="Disordered" evidence="5">
    <location>
        <begin position="254"/>
        <end position="301"/>
    </location>
</feature>
<evidence type="ECO:0000313" key="9">
    <source>
        <dbReference type="Proteomes" id="UP000799439"/>
    </source>
</evidence>
<feature type="chain" id="PRO_5040154014" evidence="6">
    <location>
        <begin position="20"/>
        <end position="417"/>
    </location>
</feature>
<keyword evidence="9" id="KW-1185">Reference proteome</keyword>
<keyword evidence="3" id="KW-0964">Secreted</keyword>
<organism evidence="8 9">
    <name type="scientific">Myriangium duriaei CBS 260.36</name>
    <dbReference type="NCBI Taxonomy" id="1168546"/>
    <lineage>
        <taxon>Eukaryota</taxon>
        <taxon>Fungi</taxon>
        <taxon>Dikarya</taxon>
        <taxon>Ascomycota</taxon>
        <taxon>Pezizomycotina</taxon>
        <taxon>Dothideomycetes</taxon>
        <taxon>Dothideomycetidae</taxon>
        <taxon>Myriangiales</taxon>
        <taxon>Myriangiaceae</taxon>
        <taxon>Myriangium</taxon>
    </lineage>
</organism>
<dbReference type="Proteomes" id="UP000799439">
    <property type="component" value="Unassembled WGS sequence"/>
</dbReference>
<dbReference type="GO" id="GO:0004497">
    <property type="term" value="F:monooxygenase activity"/>
    <property type="evidence" value="ECO:0007669"/>
    <property type="project" value="UniProtKB-KW"/>
</dbReference>
<name>A0A9P4J969_9PEZI</name>
<dbReference type="PANTHER" id="PTHR33353:SF34">
    <property type="entry name" value="ENDO-BETA-1,4-GLUCANASE D"/>
    <property type="match status" value="1"/>
</dbReference>
<keyword evidence="6" id="KW-0732">Signal</keyword>
<keyword evidence="8" id="KW-0560">Oxidoreductase</keyword>
<evidence type="ECO:0000256" key="1">
    <source>
        <dbReference type="ARBA" id="ARBA00001973"/>
    </source>
</evidence>
<feature type="signal peptide" evidence="6">
    <location>
        <begin position="1"/>
        <end position="19"/>
    </location>
</feature>
<protein>
    <submittedName>
        <fullName evidence="8">Lytic polysaccharide monooxygenase</fullName>
    </submittedName>
</protein>
<evidence type="ECO:0000256" key="2">
    <source>
        <dbReference type="ARBA" id="ARBA00004613"/>
    </source>
</evidence>
<sequence>MSIVTYASLLAATASTAYAHGFVSGLRSDGAFYSGYNPSFQYQNPPPVVAGWSDPADLSNGFIAPSAAGTADVICHLNATNAKTSMPVVAGKNVDFLWTAWPASHKGPVITWLAKCPDTCETVDKTTLEFFKIDEVGLISASQAQNGYWASDAMIANNNTWTSTIPASLAPGNYVARHETIALHSAGTADGAQIYPQCINLKITGSGTEQPSGVLGTALYNTNSPGMIFNLYNNTQTYTVPGPDVPAAFSANSGAGMGSKGSSGSTPTSSGSGSSSTAAPTSSSSPITTAPAATPSATTTAQAQTTTSAAASVDTLTSVVMQTQTTMDCATVTVHASGTSAVPTTIVTSVRPASAPTGTSGSGSGSATSAAGSHQPLPSGTNLKDLVSWLDAVLDDYYGASNARKARRSLAHLRRQL</sequence>
<dbReference type="InterPro" id="IPR005103">
    <property type="entry name" value="AA9_LPMO"/>
</dbReference>
<keyword evidence="8" id="KW-0503">Monooxygenase</keyword>
<feature type="compositionally biased region" description="Low complexity" evidence="5">
    <location>
        <begin position="352"/>
        <end position="373"/>
    </location>
</feature>
<evidence type="ECO:0000256" key="5">
    <source>
        <dbReference type="SAM" id="MobiDB-lite"/>
    </source>
</evidence>
<comment type="caution">
    <text evidence="8">The sequence shown here is derived from an EMBL/GenBank/DDBJ whole genome shotgun (WGS) entry which is preliminary data.</text>
</comment>
<dbReference type="CDD" id="cd21175">
    <property type="entry name" value="LPMO_AA9"/>
    <property type="match status" value="1"/>
</dbReference>
<reference evidence="8" key="1">
    <citation type="journal article" date="2020" name="Stud. Mycol.">
        <title>101 Dothideomycetes genomes: a test case for predicting lifestyles and emergence of pathogens.</title>
        <authorList>
            <person name="Haridas S."/>
            <person name="Albert R."/>
            <person name="Binder M."/>
            <person name="Bloem J."/>
            <person name="Labutti K."/>
            <person name="Salamov A."/>
            <person name="Andreopoulos B."/>
            <person name="Baker S."/>
            <person name="Barry K."/>
            <person name="Bills G."/>
            <person name="Bluhm B."/>
            <person name="Cannon C."/>
            <person name="Castanera R."/>
            <person name="Culley D."/>
            <person name="Daum C."/>
            <person name="Ezra D."/>
            <person name="Gonzalez J."/>
            <person name="Henrissat B."/>
            <person name="Kuo A."/>
            <person name="Liang C."/>
            <person name="Lipzen A."/>
            <person name="Lutzoni F."/>
            <person name="Magnuson J."/>
            <person name="Mondo S."/>
            <person name="Nolan M."/>
            <person name="Ohm R."/>
            <person name="Pangilinan J."/>
            <person name="Park H.-J."/>
            <person name="Ramirez L."/>
            <person name="Alfaro M."/>
            <person name="Sun H."/>
            <person name="Tritt A."/>
            <person name="Yoshinaga Y."/>
            <person name="Zwiers L.-H."/>
            <person name="Turgeon B."/>
            <person name="Goodwin S."/>
            <person name="Spatafora J."/>
            <person name="Crous P."/>
            <person name="Grigoriev I."/>
        </authorList>
    </citation>
    <scope>NUCLEOTIDE SEQUENCE</scope>
    <source>
        <strain evidence="8">CBS 260.36</strain>
    </source>
</reference>
<dbReference type="AlphaFoldDB" id="A0A9P4J969"/>
<comment type="subcellular location">
    <subcellularLocation>
        <location evidence="2">Secreted</location>
    </subcellularLocation>
</comment>
<dbReference type="Pfam" id="PF03443">
    <property type="entry name" value="AA9"/>
    <property type="match status" value="1"/>
</dbReference>
<evidence type="ECO:0000256" key="3">
    <source>
        <dbReference type="ARBA" id="ARBA00022525"/>
    </source>
</evidence>
<feature type="compositionally biased region" description="Low complexity" evidence="5">
    <location>
        <begin position="262"/>
        <end position="301"/>
    </location>
</feature>
<evidence type="ECO:0000259" key="7">
    <source>
        <dbReference type="Pfam" id="PF03443"/>
    </source>
</evidence>